<dbReference type="AlphaFoldDB" id="B3T8R0"/>
<evidence type="ECO:0000313" key="1">
    <source>
        <dbReference type="EMBL" id="ABZ08969.1"/>
    </source>
</evidence>
<sequence length="75" mass="8941">MHFPLESCASPLFLFLIKTISDYTISSVKFVLLYRSFCYKLTVECLAIVNLLQEFTWLDVYLLENYLIKDQKLFF</sequence>
<accession>B3T8R0</accession>
<gene>
    <name evidence="1" type="ORF">ALOHA_HF4000APKG6B14ctg1g13</name>
</gene>
<name>B3T8R0_9ARCH</name>
<protein>
    <submittedName>
        <fullName evidence="1">Uncharacterized protein</fullName>
    </submittedName>
</protein>
<proteinExistence type="predicted"/>
<organism evidence="1">
    <name type="scientific">uncultured marine crenarchaeote HF4000_APKG6B14</name>
    <dbReference type="NCBI Taxonomy" id="455594"/>
    <lineage>
        <taxon>Archaea</taxon>
        <taxon>Nitrososphaerota</taxon>
        <taxon>Nitrososphaeria</taxon>
        <taxon>Nitrosopumilales</taxon>
        <taxon>environmental samples</taxon>
    </lineage>
</organism>
<dbReference type="EMBL" id="EU016641">
    <property type="protein sequence ID" value="ABZ08969.1"/>
    <property type="molecule type" value="Genomic_DNA"/>
</dbReference>
<reference evidence="1" key="1">
    <citation type="journal article" date="2008" name="ISME J.">
        <title>Genomic patterns of recombination, clonal divergence and environment in marine microbial populations.</title>
        <authorList>
            <person name="Konstantinidis K.T."/>
            <person name="Delong E.F."/>
        </authorList>
    </citation>
    <scope>NUCLEOTIDE SEQUENCE</scope>
</reference>